<accession>A0A6S6TSE6</accession>
<protein>
    <recommendedName>
        <fullName evidence="3">Periplasmic protein</fullName>
    </recommendedName>
</protein>
<proteinExistence type="predicted"/>
<gene>
    <name evidence="2" type="ORF">HELGO_WM1862</name>
</gene>
<sequence length="82" mass="9370">MTPKKPKIFIGLTALVTITVSLLANNPNNEIPLKDLRTICCMKMSTAELQEEVEKLSQIGKLPFEMGIELIKRWQEEDKKQI</sequence>
<keyword evidence="1" id="KW-0732">Signal</keyword>
<dbReference type="EMBL" id="CACVAX010000059">
    <property type="protein sequence ID" value="CAA6822274.1"/>
    <property type="molecule type" value="Genomic_DNA"/>
</dbReference>
<feature type="chain" id="PRO_5028103821" description="Periplasmic protein" evidence="1">
    <location>
        <begin position="25"/>
        <end position="82"/>
    </location>
</feature>
<dbReference type="AlphaFoldDB" id="A0A6S6TSE6"/>
<feature type="signal peptide" evidence="1">
    <location>
        <begin position="1"/>
        <end position="24"/>
    </location>
</feature>
<evidence type="ECO:0000313" key="2">
    <source>
        <dbReference type="EMBL" id="CAA6822274.1"/>
    </source>
</evidence>
<organism evidence="2">
    <name type="scientific">uncultured Sulfurovum sp</name>
    <dbReference type="NCBI Taxonomy" id="269237"/>
    <lineage>
        <taxon>Bacteria</taxon>
        <taxon>Pseudomonadati</taxon>
        <taxon>Campylobacterota</taxon>
        <taxon>Epsilonproteobacteria</taxon>
        <taxon>Campylobacterales</taxon>
        <taxon>Sulfurovaceae</taxon>
        <taxon>Sulfurovum</taxon>
        <taxon>environmental samples</taxon>
    </lineage>
</organism>
<evidence type="ECO:0008006" key="3">
    <source>
        <dbReference type="Google" id="ProtNLM"/>
    </source>
</evidence>
<evidence type="ECO:0000256" key="1">
    <source>
        <dbReference type="SAM" id="SignalP"/>
    </source>
</evidence>
<name>A0A6S6TSE6_9BACT</name>
<reference evidence="2" key="1">
    <citation type="submission" date="2020-01" db="EMBL/GenBank/DDBJ databases">
        <authorList>
            <person name="Meier V. D."/>
            <person name="Meier V D."/>
        </authorList>
    </citation>
    <scope>NUCLEOTIDE SEQUENCE</scope>
    <source>
        <strain evidence="2">HLG_WM_MAG_04</strain>
    </source>
</reference>